<feature type="transmembrane region" description="Helical" evidence="1">
    <location>
        <begin position="177"/>
        <end position="199"/>
    </location>
</feature>
<dbReference type="EMBL" id="JBHTEF010000001">
    <property type="protein sequence ID" value="MFC7582045.1"/>
    <property type="molecule type" value="Genomic_DNA"/>
</dbReference>
<dbReference type="PANTHER" id="PTHR34989:SF1">
    <property type="entry name" value="PROTEIN HDED"/>
    <property type="match status" value="1"/>
</dbReference>
<feature type="transmembrane region" description="Helical" evidence="1">
    <location>
        <begin position="63"/>
        <end position="86"/>
    </location>
</feature>
<feature type="transmembrane region" description="Helical" evidence="1">
    <location>
        <begin position="118"/>
        <end position="140"/>
    </location>
</feature>
<protein>
    <submittedName>
        <fullName evidence="2">HdeD family acid-resistance protein</fullName>
    </submittedName>
</protein>
<feature type="transmembrane region" description="Helical" evidence="1">
    <location>
        <begin position="37"/>
        <end position="57"/>
    </location>
</feature>
<evidence type="ECO:0000313" key="2">
    <source>
        <dbReference type="EMBL" id="MFC7582045.1"/>
    </source>
</evidence>
<feature type="transmembrane region" description="Helical" evidence="1">
    <location>
        <begin position="93"/>
        <end position="112"/>
    </location>
</feature>
<dbReference type="PANTHER" id="PTHR34989">
    <property type="entry name" value="PROTEIN HDED"/>
    <property type="match status" value="1"/>
</dbReference>
<keyword evidence="1" id="KW-1133">Transmembrane helix</keyword>
<dbReference type="InterPro" id="IPR005325">
    <property type="entry name" value="DUF308_memb"/>
</dbReference>
<gene>
    <name evidence="2" type="ORF">ACFQWG_12655</name>
</gene>
<keyword evidence="1" id="KW-0472">Membrane</keyword>
<evidence type="ECO:0000313" key="3">
    <source>
        <dbReference type="Proteomes" id="UP001596527"/>
    </source>
</evidence>
<keyword evidence="3" id="KW-1185">Reference proteome</keyword>
<name>A0ABW2SQC3_9ACTO</name>
<organism evidence="2 3">
    <name type="scientific">Schaalia naturae</name>
    <dbReference type="NCBI Taxonomy" id="635203"/>
    <lineage>
        <taxon>Bacteria</taxon>
        <taxon>Bacillati</taxon>
        <taxon>Actinomycetota</taxon>
        <taxon>Actinomycetes</taxon>
        <taxon>Actinomycetales</taxon>
        <taxon>Actinomycetaceae</taxon>
        <taxon>Schaalia</taxon>
    </lineage>
</organism>
<dbReference type="InterPro" id="IPR052712">
    <property type="entry name" value="Acid_resist_chaperone_HdeD"/>
</dbReference>
<dbReference type="Proteomes" id="UP001596527">
    <property type="component" value="Unassembled WGS sequence"/>
</dbReference>
<accession>A0ABW2SQC3</accession>
<reference evidence="3" key="1">
    <citation type="journal article" date="2019" name="Int. J. Syst. Evol. Microbiol.">
        <title>The Global Catalogue of Microorganisms (GCM) 10K type strain sequencing project: providing services to taxonomists for standard genome sequencing and annotation.</title>
        <authorList>
            <consortium name="The Broad Institute Genomics Platform"/>
            <consortium name="The Broad Institute Genome Sequencing Center for Infectious Disease"/>
            <person name="Wu L."/>
            <person name="Ma J."/>
        </authorList>
    </citation>
    <scope>NUCLEOTIDE SEQUENCE [LARGE SCALE GENOMIC DNA]</scope>
    <source>
        <strain evidence="3">CCUG 56698</strain>
    </source>
</reference>
<dbReference type="RefSeq" id="WP_380975852.1">
    <property type="nucleotide sequence ID" value="NZ_JBHTEF010000001.1"/>
</dbReference>
<dbReference type="Pfam" id="PF03729">
    <property type="entry name" value="DUF308"/>
    <property type="match status" value="2"/>
</dbReference>
<evidence type="ECO:0000256" key="1">
    <source>
        <dbReference type="SAM" id="Phobius"/>
    </source>
</evidence>
<feature type="transmembrane region" description="Helical" evidence="1">
    <location>
        <begin position="152"/>
        <end position="171"/>
    </location>
</feature>
<comment type="caution">
    <text evidence="2">The sequence shown here is derived from an EMBL/GenBank/DDBJ whole genome shotgun (WGS) entry which is preliminary data.</text>
</comment>
<proteinExistence type="predicted"/>
<keyword evidence="1" id="KW-0812">Transmembrane</keyword>
<sequence>MTEDTTPPSVARPLSPSDALRLEARELTRAAIVRIRWMFGIAGIAAAVIGLALLVWPGKSLKVAAVLLGVYFIVSAVVRLAVAIAAPDISAGWRILDVLFSVLFLMGGVFMVRNSAVAAGTLAIVVAFIVGVGWISEGILALIESARSASPGWAVAFGLLSIAAGVIVVAVPGWSAVALVIFTGAAALVTGVAALARAFTFGRDVLRSAGGAVVEGEAIDG</sequence>